<gene>
    <name evidence="1" type="ORF">FA707_08100</name>
</gene>
<evidence type="ECO:0000313" key="1">
    <source>
        <dbReference type="EMBL" id="QCI86930.1"/>
    </source>
</evidence>
<keyword evidence="2" id="KW-1185">Reference proteome</keyword>
<protein>
    <submittedName>
        <fullName evidence="1">Uncharacterized protein</fullName>
    </submittedName>
</protein>
<dbReference type="EMBL" id="CP039712">
    <property type="protein sequence ID" value="QCI86930.1"/>
    <property type="molecule type" value="Genomic_DNA"/>
</dbReference>
<sequence>MKENFDQEFDKLMDLFKENIDLFEQIISDLTQTGIKRRIDIELEEFSEFTGLDGNKEWQQQDFEHLFSTLSHLFSEEMAAIMYDENYSLGFEVSKYLYNKLLPIGMQPYFINYNKETFEFFHQTWKKCYHGGSKSLKKEMMKWLKSEREDIRIENAIGQWRGIYILMYSHESS</sequence>
<organism evidence="1 2">
    <name type="scientific">Vagococcus zengguangii</name>
    <dbReference type="NCBI Taxonomy" id="2571750"/>
    <lineage>
        <taxon>Bacteria</taxon>
        <taxon>Bacillati</taxon>
        <taxon>Bacillota</taxon>
        <taxon>Bacilli</taxon>
        <taxon>Lactobacillales</taxon>
        <taxon>Enterococcaceae</taxon>
        <taxon>Vagococcus</taxon>
    </lineage>
</organism>
<reference evidence="1 2" key="1">
    <citation type="submission" date="2019-04" db="EMBL/GenBank/DDBJ databases">
        <title>Vagococcus sp. nov., isolated from faeces of yaks (Bos grunniens).</title>
        <authorList>
            <person name="Ge Y."/>
        </authorList>
    </citation>
    <scope>NUCLEOTIDE SEQUENCE [LARGE SCALE GENOMIC DNA]</scope>
    <source>
        <strain evidence="1 2">MN-17</strain>
    </source>
</reference>
<name>A0A4D7CYJ3_9ENTE</name>
<accession>A0A4D7CYJ3</accession>
<proteinExistence type="predicted"/>
<dbReference type="AlphaFoldDB" id="A0A4D7CYJ3"/>
<dbReference type="RefSeq" id="WP_136953752.1">
    <property type="nucleotide sequence ID" value="NZ_CP039712.1"/>
</dbReference>
<evidence type="ECO:0000313" key="2">
    <source>
        <dbReference type="Proteomes" id="UP000298615"/>
    </source>
</evidence>
<dbReference type="KEGG" id="vao:FA707_08100"/>
<dbReference type="Proteomes" id="UP000298615">
    <property type="component" value="Chromosome"/>
</dbReference>